<name>A0A1X7TYF5_AMPQE</name>
<dbReference type="Gene3D" id="4.10.1240.10">
    <property type="entry name" value="GPCR, family 2, extracellular hormone receptor domain"/>
    <property type="match status" value="1"/>
</dbReference>
<feature type="transmembrane region" description="Helical" evidence="5">
    <location>
        <begin position="390"/>
        <end position="409"/>
    </location>
</feature>
<evidence type="ECO:0000256" key="4">
    <source>
        <dbReference type="ARBA" id="ARBA00023136"/>
    </source>
</evidence>
<dbReference type="Pfam" id="PF00002">
    <property type="entry name" value="7tm_2"/>
    <property type="match status" value="1"/>
</dbReference>
<reference evidence="7" key="1">
    <citation type="submission" date="2017-05" db="UniProtKB">
        <authorList>
            <consortium name="EnsemblMetazoa"/>
        </authorList>
    </citation>
    <scope>IDENTIFICATION</scope>
</reference>
<comment type="subcellular location">
    <subcellularLocation>
        <location evidence="1">Membrane</location>
        <topology evidence="1">Multi-pass membrane protein</topology>
    </subcellularLocation>
</comment>
<evidence type="ECO:0000256" key="2">
    <source>
        <dbReference type="ARBA" id="ARBA00022692"/>
    </source>
</evidence>
<dbReference type="InterPro" id="IPR000832">
    <property type="entry name" value="GPCR_2_secretin-like"/>
</dbReference>
<keyword evidence="2 5" id="KW-0812">Transmembrane</keyword>
<evidence type="ECO:0000313" key="7">
    <source>
        <dbReference type="EnsemblMetazoa" id="Aqu2.1.20140_001"/>
    </source>
</evidence>
<sequence length="472" mass="51891">MTLSSIPLKPSSVPSIINPSISLLLPTSTSVPTRVCHPQTNTNDHGQFKWPLTLAGMTVTILCPSGPIGATASRICSTSSDWESQDVMRCATTDVTNGFIELSKVNITVDNFGSAAFNMSSLVENATRTLADQNIQNIDVISTVLEAIVSVLLKNESLPLIIETTGNIVQTLNLLVEWPMDVTNVLSNNIIQSFEGFIQVVFEQENFAVIKIAEENILFRAERFARANFSGLTISACAFNKELNFSTSDSLSSLTFITKVILPKNIKNVTSSENIDVASTLYKKANFFPVRKEVNSSSSVMTVVGSAVISIIVGGIPDGTELIDPVTIILALNEENVTNPRCAFWNFTGAEVLKMLLSFTGIMILFGLTWVSAAFTFISEPSVSHTVQFIFAFCNTLQGFFIFIFFILLNKEYRKPWKAHFVQCFPRTTIHSDYKSGPSNKSTKGEDIYIISNHATQDLNDIKKEEIKDASL</sequence>
<dbReference type="GO" id="GO:0016020">
    <property type="term" value="C:membrane"/>
    <property type="evidence" value="ECO:0007669"/>
    <property type="project" value="UniProtKB-SubCell"/>
</dbReference>
<proteinExistence type="predicted"/>
<dbReference type="AlphaFoldDB" id="A0A1X7TYF5"/>
<accession>A0A1X7TYF5</accession>
<evidence type="ECO:0000256" key="5">
    <source>
        <dbReference type="SAM" id="Phobius"/>
    </source>
</evidence>
<dbReference type="PANTHER" id="PTHR45692">
    <property type="entry name" value="G_PROTEIN_RECEP_F2_4 DOMAIN-CONTAINING PROTEIN"/>
    <property type="match status" value="1"/>
</dbReference>
<evidence type="ECO:0000259" key="6">
    <source>
        <dbReference type="PROSITE" id="PS50227"/>
    </source>
</evidence>
<dbReference type="Gene3D" id="1.20.1070.10">
    <property type="entry name" value="Rhodopsin 7-helix transmembrane proteins"/>
    <property type="match status" value="1"/>
</dbReference>
<evidence type="ECO:0000256" key="3">
    <source>
        <dbReference type="ARBA" id="ARBA00022989"/>
    </source>
</evidence>
<dbReference type="InterPro" id="IPR001879">
    <property type="entry name" value="GPCR_2_extracellular_dom"/>
</dbReference>
<dbReference type="PANTHER" id="PTHR45692:SF1">
    <property type="entry name" value="G-PROTEIN COUPLED RECEPTORS FAMILY 2 PROFILE 2 DOMAIN-CONTAINING PROTEIN"/>
    <property type="match status" value="1"/>
</dbReference>
<dbReference type="GO" id="GO:0004930">
    <property type="term" value="F:G protein-coupled receptor activity"/>
    <property type="evidence" value="ECO:0007669"/>
    <property type="project" value="InterPro"/>
</dbReference>
<protein>
    <recommendedName>
        <fullName evidence="6">G-protein coupled receptors family 2 profile 1 domain-containing protein</fullName>
    </recommendedName>
</protein>
<feature type="transmembrane region" description="Helical" evidence="5">
    <location>
        <begin position="356"/>
        <end position="378"/>
    </location>
</feature>
<dbReference type="InterPro" id="IPR036445">
    <property type="entry name" value="GPCR_2_extracell_dom_sf"/>
</dbReference>
<dbReference type="SUPFAM" id="SSF111418">
    <property type="entry name" value="Hormone receptor domain"/>
    <property type="match status" value="1"/>
</dbReference>
<keyword evidence="3 5" id="KW-1133">Transmembrane helix</keyword>
<dbReference type="InParanoid" id="A0A1X7TYF5"/>
<organism evidence="7">
    <name type="scientific">Amphimedon queenslandica</name>
    <name type="common">Sponge</name>
    <dbReference type="NCBI Taxonomy" id="400682"/>
    <lineage>
        <taxon>Eukaryota</taxon>
        <taxon>Metazoa</taxon>
        <taxon>Porifera</taxon>
        <taxon>Demospongiae</taxon>
        <taxon>Heteroscleromorpha</taxon>
        <taxon>Haplosclerida</taxon>
        <taxon>Niphatidae</taxon>
        <taxon>Amphimedon</taxon>
    </lineage>
</organism>
<keyword evidence="4 5" id="KW-0472">Membrane</keyword>
<dbReference type="OrthoDB" id="10037534at2759"/>
<dbReference type="EnsemblMetazoa" id="Aqu2.1.20140_001">
    <property type="protein sequence ID" value="Aqu2.1.20140_001"/>
    <property type="gene ID" value="Aqu2.1.20140"/>
</dbReference>
<dbReference type="PROSITE" id="PS50227">
    <property type="entry name" value="G_PROTEIN_RECEP_F2_3"/>
    <property type="match status" value="1"/>
</dbReference>
<evidence type="ECO:0000256" key="1">
    <source>
        <dbReference type="ARBA" id="ARBA00004141"/>
    </source>
</evidence>
<feature type="domain" description="G-protein coupled receptors family 2 profile 1" evidence="6">
    <location>
        <begin position="36"/>
        <end position="94"/>
    </location>
</feature>